<sequence>MSIEDDIALLDRVPLLRLLGKDVLRVIAISAETRPLNEGEILFREGQFAEAGYVVVRGRLGLTREDPALARRPGQSAEAGPGSLLGEMALITETKRPATATALEPSAIMRIPRVIFLRTIEGYPDAAIRIGRELSERLSDTLGELDGVRVKIEALDSPSSRR</sequence>
<proteinExistence type="predicted"/>
<organism evidence="2 3">
    <name type="scientific">Ancylobacter pratisalsi</name>
    <dbReference type="NCBI Taxonomy" id="1745854"/>
    <lineage>
        <taxon>Bacteria</taxon>
        <taxon>Pseudomonadati</taxon>
        <taxon>Pseudomonadota</taxon>
        <taxon>Alphaproteobacteria</taxon>
        <taxon>Hyphomicrobiales</taxon>
        <taxon>Xanthobacteraceae</taxon>
        <taxon>Ancylobacter</taxon>
    </lineage>
</organism>
<dbReference type="InterPro" id="IPR014710">
    <property type="entry name" value="RmlC-like_jellyroll"/>
</dbReference>
<dbReference type="PROSITE" id="PS50042">
    <property type="entry name" value="CNMP_BINDING_3"/>
    <property type="match status" value="1"/>
</dbReference>
<dbReference type="GO" id="GO:0003700">
    <property type="term" value="F:DNA-binding transcription factor activity"/>
    <property type="evidence" value="ECO:0007669"/>
    <property type="project" value="TreeGrafter"/>
</dbReference>
<evidence type="ECO:0000313" key="3">
    <source>
        <dbReference type="Proteomes" id="UP000464751"/>
    </source>
</evidence>
<dbReference type="PANTHER" id="PTHR24567:SF68">
    <property type="entry name" value="DNA-BINDING TRANSCRIPTIONAL DUAL REGULATOR CRP"/>
    <property type="match status" value="1"/>
</dbReference>
<dbReference type="SMART" id="SM00100">
    <property type="entry name" value="cNMP"/>
    <property type="match status" value="1"/>
</dbReference>
<reference evidence="2 3" key="1">
    <citation type="submission" date="2020-02" db="EMBL/GenBank/DDBJ databases">
        <authorList>
            <person name="Li G."/>
        </authorList>
    </citation>
    <scope>NUCLEOTIDE SEQUENCE [LARGE SCALE GENOMIC DNA]</scope>
    <source>
        <strain evidence="2 3">DSM 102029</strain>
    </source>
</reference>
<dbReference type="EMBL" id="CP048630">
    <property type="protein sequence ID" value="QIB34045.1"/>
    <property type="molecule type" value="Genomic_DNA"/>
</dbReference>
<dbReference type="GO" id="GO:0005829">
    <property type="term" value="C:cytosol"/>
    <property type="evidence" value="ECO:0007669"/>
    <property type="project" value="TreeGrafter"/>
</dbReference>
<feature type="domain" description="Cyclic nucleotide-binding" evidence="1">
    <location>
        <begin position="15"/>
        <end position="137"/>
    </location>
</feature>
<dbReference type="Pfam" id="PF00027">
    <property type="entry name" value="cNMP_binding"/>
    <property type="match status" value="1"/>
</dbReference>
<dbReference type="InterPro" id="IPR000595">
    <property type="entry name" value="cNMP-bd_dom"/>
</dbReference>
<accession>A0A6P1YLN6</accession>
<dbReference type="Proteomes" id="UP000464751">
    <property type="component" value="Chromosome"/>
</dbReference>
<protein>
    <submittedName>
        <fullName evidence="2">Crp/Fnr family transcriptional regulator</fullName>
    </submittedName>
</protein>
<dbReference type="RefSeq" id="WP_163075191.1">
    <property type="nucleotide sequence ID" value="NZ_CP048630.1"/>
</dbReference>
<dbReference type="KEGG" id="apra:G3A50_10210"/>
<dbReference type="PANTHER" id="PTHR24567">
    <property type="entry name" value="CRP FAMILY TRANSCRIPTIONAL REGULATORY PROTEIN"/>
    <property type="match status" value="1"/>
</dbReference>
<dbReference type="Gene3D" id="2.60.120.10">
    <property type="entry name" value="Jelly Rolls"/>
    <property type="match status" value="1"/>
</dbReference>
<dbReference type="InterPro" id="IPR018490">
    <property type="entry name" value="cNMP-bd_dom_sf"/>
</dbReference>
<dbReference type="AlphaFoldDB" id="A0A6P1YLN6"/>
<name>A0A6P1YLN6_9HYPH</name>
<evidence type="ECO:0000259" key="1">
    <source>
        <dbReference type="PROSITE" id="PS50042"/>
    </source>
</evidence>
<keyword evidence="3" id="KW-1185">Reference proteome</keyword>
<dbReference type="SUPFAM" id="SSF51206">
    <property type="entry name" value="cAMP-binding domain-like"/>
    <property type="match status" value="1"/>
</dbReference>
<gene>
    <name evidence="2" type="ORF">G3A50_10210</name>
</gene>
<dbReference type="InterPro" id="IPR050397">
    <property type="entry name" value="Env_Response_Regulators"/>
</dbReference>
<dbReference type="CDD" id="cd00038">
    <property type="entry name" value="CAP_ED"/>
    <property type="match status" value="1"/>
</dbReference>
<evidence type="ECO:0000313" key="2">
    <source>
        <dbReference type="EMBL" id="QIB34045.1"/>
    </source>
</evidence>